<keyword evidence="1" id="KW-0812">Transmembrane</keyword>
<protein>
    <recommendedName>
        <fullName evidence="4">TrbC/VIRB2 family protein</fullName>
    </recommendedName>
</protein>
<dbReference type="AlphaFoldDB" id="A0A1W2M266"/>
<gene>
    <name evidence="2" type="ORF">AVR91_0204270</name>
</gene>
<reference evidence="2 3" key="1">
    <citation type="submission" date="2016-12" db="EMBL/GenBank/DDBJ databases">
        <title>Amycolatopsis keratiniphila subsp. keratiniphila genome sequencing and assembly.</title>
        <authorList>
            <person name="Mayilraj S."/>
            <person name="Kaur N."/>
        </authorList>
    </citation>
    <scope>NUCLEOTIDE SEQUENCE [LARGE SCALE GENOMIC DNA]</scope>
    <source>
        <strain evidence="2 3">DSM 44409</strain>
    </source>
</reference>
<dbReference type="OrthoDB" id="3694273at2"/>
<comment type="caution">
    <text evidence="2">The sequence shown here is derived from an EMBL/GenBank/DDBJ whole genome shotgun (WGS) entry which is preliminary data.</text>
</comment>
<sequence length="89" mass="9310">MSNLAQDENEGLPFVGPLLSWLTENVIPLLLLVTAIGLLWLGAGKGDNAGVMKRVIALVIVLGIVGLALTNFAGVDISKWLLNLFGAGI</sequence>
<keyword evidence="1" id="KW-1133">Transmembrane helix</keyword>
<feature type="transmembrane region" description="Helical" evidence="1">
    <location>
        <begin position="55"/>
        <end position="75"/>
    </location>
</feature>
<dbReference type="Proteomes" id="UP000076660">
    <property type="component" value="Unassembled WGS sequence"/>
</dbReference>
<evidence type="ECO:0000256" key="1">
    <source>
        <dbReference type="SAM" id="Phobius"/>
    </source>
</evidence>
<organism evidence="2 3">
    <name type="scientific">Amycolatopsis keratiniphila subsp. keratiniphila</name>
    <dbReference type="NCBI Taxonomy" id="227715"/>
    <lineage>
        <taxon>Bacteria</taxon>
        <taxon>Bacillati</taxon>
        <taxon>Actinomycetota</taxon>
        <taxon>Actinomycetes</taxon>
        <taxon>Pseudonocardiales</taxon>
        <taxon>Pseudonocardiaceae</taxon>
        <taxon>Amycolatopsis</taxon>
        <taxon>Amycolatopsis japonica group</taxon>
    </lineage>
</organism>
<evidence type="ECO:0000313" key="2">
    <source>
        <dbReference type="EMBL" id="ONF73951.1"/>
    </source>
</evidence>
<dbReference type="RefSeq" id="WP_063276384.1">
    <property type="nucleotide sequence ID" value="NZ_LQMT02000006.1"/>
</dbReference>
<evidence type="ECO:0008006" key="4">
    <source>
        <dbReference type="Google" id="ProtNLM"/>
    </source>
</evidence>
<feature type="transmembrane region" description="Helical" evidence="1">
    <location>
        <begin position="26"/>
        <end position="43"/>
    </location>
</feature>
<keyword evidence="1" id="KW-0472">Membrane</keyword>
<dbReference type="EMBL" id="LQMT02000006">
    <property type="protein sequence ID" value="ONF73951.1"/>
    <property type="molecule type" value="Genomic_DNA"/>
</dbReference>
<name>A0A1W2M266_9PSEU</name>
<accession>A0A1W2M266</accession>
<proteinExistence type="predicted"/>
<evidence type="ECO:0000313" key="3">
    <source>
        <dbReference type="Proteomes" id="UP000076660"/>
    </source>
</evidence>